<dbReference type="EMBL" id="CP000477">
    <property type="protein sequence ID" value="ABK15167.1"/>
    <property type="molecule type" value="Genomic_DNA"/>
</dbReference>
<organism evidence="3 4">
    <name type="scientific">Methanothrix thermoacetophila (strain DSM 6194 / JCM 14653 / NBRC 101360 / PT)</name>
    <name type="common">Methanosaeta thermophila</name>
    <dbReference type="NCBI Taxonomy" id="349307"/>
    <lineage>
        <taxon>Archaea</taxon>
        <taxon>Methanobacteriati</taxon>
        <taxon>Methanobacteriota</taxon>
        <taxon>Stenosarchaea group</taxon>
        <taxon>Methanomicrobia</taxon>
        <taxon>Methanotrichales</taxon>
        <taxon>Methanotrichaceae</taxon>
        <taxon>Methanothrix</taxon>
    </lineage>
</organism>
<evidence type="ECO:0000259" key="1">
    <source>
        <dbReference type="Pfam" id="PF01796"/>
    </source>
</evidence>
<dbReference type="Proteomes" id="UP000000674">
    <property type="component" value="Chromosome"/>
</dbReference>
<sequence>MAAPEELHWCTYSRGDTTTTNAPRFWRCIPQRYNLIGTHCKSCGEYYFPPRTLCPNCRRTGQMEEHSFRGTGTVITYTTIYSGTEDFERLTPYNLAIIQLDEGPKLTGQVVCSPEKMKIGMRVRPVFRILGKEGERGIIYYGTKFAPAEDAP</sequence>
<accession>A0B8Z3</accession>
<evidence type="ECO:0000313" key="4">
    <source>
        <dbReference type="Proteomes" id="UP000000674"/>
    </source>
</evidence>
<dbReference type="Gene3D" id="6.10.30.10">
    <property type="match status" value="1"/>
</dbReference>
<reference evidence="3 4" key="1">
    <citation type="submission" date="2006-10" db="EMBL/GenBank/DDBJ databases">
        <title>Complete sequence of Methanosaeta thermophila PT.</title>
        <authorList>
            <consortium name="US DOE Joint Genome Institute"/>
            <person name="Copeland A."/>
            <person name="Lucas S."/>
            <person name="Lapidus A."/>
            <person name="Barry K."/>
            <person name="Detter J.C."/>
            <person name="Glavina del Rio T."/>
            <person name="Hammon N."/>
            <person name="Israni S."/>
            <person name="Pitluck S."/>
            <person name="Chain P."/>
            <person name="Malfatti S."/>
            <person name="Shin M."/>
            <person name="Vergez L."/>
            <person name="Schmutz J."/>
            <person name="Larimer F."/>
            <person name="Land M."/>
            <person name="Hauser L."/>
            <person name="Kyrpides N."/>
            <person name="Kim E."/>
            <person name="Smith K.S."/>
            <person name="Ingram-Smith C."/>
            <person name="Richardson P."/>
        </authorList>
    </citation>
    <scope>NUCLEOTIDE SEQUENCE [LARGE SCALE GENOMIC DNA]</scope>
    <source>
        <strain evidence="4">DSM 6194 / JCM 14653 / NBRC 101360 / PT</strain>
    </source>
</reference>
<feature type="domain" description="ChsH2 C-terminal OB-fold" evidence="1">
    <location>
        <begin position="69"/>
        <end position="128"/>
    </location>
</feature>
<dbReference type="HOGENOM" id="CLU_119412_2_2_2"/>
<keyword evidence="4" id="KW-1185">Reference proteome</keyword>
<evidence type="ECO:0008006" key="5">
    <source>
        <dbReference type="Google" id="ProtNLM"/>
    </source>
</evidence>
<feature type="domain" description="ChsH2 rubredoxin-like zinc ribbon" evidence="2">
    <location>
        <begin position="30"/>
        <end position="60"/>
    </location>
</feature>
<name>A0B8Z3_METTP</name>
<dbReference type="InterPro" id="IPR012340">
    <property type="entry name" value="NA-bd_OB-fold"/>
</dbReference>
<dbReference type="PANTHER" id="PTHR34075">
    <property type="entry name" value="BLR3430 PROTEIN"/>
    <property type="match status" value="1"/>
</dbReference>
<dbReference type="Pfam" id="PF01796">
    <property type="entry name" value="OB_ChsH2_C"/>
    <property type="match status" value="1"/>
</dbReference>
<evidence type="ECO:0000259" key="2">
    <source>
        <dbReference type="Pfam" id="PF12172"/>
    </source>
</evidence>
<dbReference type="InterPro" id="IPR022002">
    <property type="entry name" value="ChsH2_Znr"/>
</dbReference>
<dbReference type="InterPro" id="IPR002878">
    <property type="entry name" value="ChsH2_C"/>
</dbReference>
<dbReference type="RefSeq" id="WP_011696559.1">
    <property type="nucleotide sequence ID" value="NC_008553.1"/>
</dbReference>
<dbReference type="AlphaFoldDB" id="A0B8Z3"/>
<evidence type="ECO:0000313" key="3">
    <source>
        <dbReference type="EMBL" id="ABK15167.1"/>
    </source>
</evidence>
<dbReference type="PANTHER" id="PTHR34075:SF5">
    <property type="entry name" value="BLR3430 PROTEIN"/>
    <property type="match status" value="1"/>
</dbReference>
<proteinExistence type="predicted"/>
<dbReference type="GeneID" id="4462058"/>
<gene>
    <name evidence="3" type="ordered locus">Mthe_1392</name>
</gene>
<dbReference type="Pfam" id="PF12172">
    <property type="entry name" value="zf-ChsH2"/>
    <property type="match status" value="1"/>
</dbReference>
<protein>
    <recommendedName>
        <fullName evidence="5">Zn-ribbon domain-containing OB-fold protein</fullName>
    </recommendedName>
</protein>
<dbReference type="InterPro" id="IPR052513">
    <property type="entry name" value="Thioester_dehydratase-like"/>
</dbReference>
<dbReference type="STRING" id="349307.Mthe_1392"/>
<dbReference type="KEGG" id="mtp:Mthe_1392"/>
<dbReference type="SUPFAM" id="SSF50249">
    <property type="entry name" value="Nucleic acid-binding proteins"/>
    <property type="match status" value="1"/>
</dbReference>